<feature type="compositionally biased region" description="Basic and acidic residues" evidence="1">
    <location>
        <begin position="397"/>
        <end position="420"/>
    </location>
</feature>
<gene>
    <name evidence="2" type="ORF">DW042_03025</name>
</gene>
<evidence type="ECO:0000256" key="1">
    <source>
        <dbReference type="SAM" id="MobiDB-lite"/>
    </source>
</evidence>
<dbReference type="AlphaFoldDB" id="A0A415I0A6"/>
<evidence type="ECO:0000313" key="2">
    <source>
        <dbReference type="EMBL" id="RHL01053.1"/>
    </source>
</evidence>
<name>A0A415I0A6_9BACE</name>
<dbReference type="Proteomes" id="UP000284417">
    <property type="component" value="Unassembled WGS sequence"/>
</dbReference>
<sequence length="420" mass="46772">MKLRYKLRNAIIRSLGLDDYINTNMSSLPSQPINVYSTDAAMKLSAAYRCTAILSGTIASLPLQYKRKKNAVFVPDEKEILYRLLTRRPNRRMSSFEFIRNMVILMVNRGNAYIFIRRTFGEPTALVLLSPGSTTYDKYTDTYTVCDIINHINGVFGSNDIIHLRHNSQDGGYTGVSVIESASRVMSVAASADNQTLKTFQNGGKIKGIISGTKGEAKGLNALTDIQTSDVAERVESELNSGRDIVSVNGDMSFAQLSFTPADTQLIENKKLTVLDICRFYGVHPDKVFAGQPTNYKASEMGQVSYLTDTLQPYLRQIESEFELKLIPDSVSMDYKINFDLSVLYQTDLMTQVTYWKTLLEIGGITSNEIRSHLGKAPIPGGDTVFITCNVAPADSPKIRGESETNKENELPKEEETQIE</sequence>
<reference evidence="2 3" key="1">
    <citation type="submission" date="2018-08" db="EMBL/GenBank/DDBJ databases">
        <title>A genome reference for cultivated species of the human gut microbiota.</title>
        <authorList>
            <person name="Zou Y."/>
            <person name="Xue W."/>
            <person name="Luo G."/>
        </authorList>
    </citation>
    <scope>NUCLEOTIDE SEQUENCE [LARGE SCALE GENOMIC DNA]</scope>
    <source>
        <strain evidence="2 3">AF39-6AC</strain>
    </source>
</reference>
<accession>A0A415I0A6</accession>
<dbReference type="NCBIfam" id="TIGR01537">
    <property type="entry name" value="portal_HK97"/>
    <property type="match status" value="1"/>
</dbReference>
<feature type="region of interest" description="Disordered" evidence="1">
    <location>
        <begin position="394"/>
        <end position="420"/>
    </location>
</feature>
<dbReference type="EMBL" id="QROC01000003">
    <property type="protein sequence ID" value="RHL01053.1"/>
    <property type="molecule type" value="Genomic_DNA"/>
</dbReference>
<comment type="caution">
    <text evidence="2">The sequence shown here is derived from an EMBL/GenBank/DDBJ whole genome shotgun (WGS) entry which is preliminary data.</text>
</comment>
<evidence type="ECO:0000313" key="3">
    <source>
        <dbReference type="Proteomes" id="UP000284417"/>
    </source>
</evidence>
<organism evidence="2 3">
    <name type="scientific">Bacteroides xylanisolvens</name>
    <dbReference type="NCBI Taxonomy" id="371601"/>
    <lineage>
        <taxon>Bacteria</taxon>
        <taxon>Pseudomonadati</taxon>
        <taxon>Bacteroidota</taxon>
        <taxon>Bacteroidia</taxon>
        <taxon>Bacteroidales</taxon>
        <taxon>Bacteroidaceae</taxon>
        <taxon>Bacteroides</taxon>
    </lineage>
</organism>
<proteinExistence type="predicted"/>
<dbReference type="Pfam" id="PF04860">
    <property type="entry name" value="Phage_portal"/>
    <property type="match status" value="1"/>
</dbReference>
<dbReference type="InterPro" id="IPR006427">
    <property type="entry name" value="Portal_HK97"/>
</dbReference>
<dbReference type="RefSeq" id="WP_004310941.1">
    <property type="nucleotide sequence ID" value="NZ_QROC01000003.1"/>
</dbReference>
<protein>
    <submittedName>
        <fullName evidence="2">Phage portal protein</fullName>
    </submittedName>
</protein>
<dbReference type="InterPro" id="IPR006944">
    <property type="entry name" value="Phage/GTA_portal"/>
</dbReference>